<dbReference type="Pfam" id="PF14078">
    <property type="entry name" value="DUF4259"/>
    <property type="match status" value="1"/>
</dbReference>
<evidence type="ECO:0000313" key="1">
    <source>
        <dbReference type="EMBL" id="GAA2088575.1"/>
    </source>
</evidence>
<organism evidence="1 2">
    <name type="scientific">Kitasatospora saccharophila</name>
    <dbReference type="NCBI Taxonomy" id="407973"/>
    <lineage>
        <taxon>Bacteria</taxon>
        <taxon>Bacillati</taxon>
        <taxon>Actinomycetota</taxon>
        <taxon>Actinomycetes</taxon>
        <taxon>Kitasatosporales</taxon>
        <taxon>Streptomycetaceae</taxon>
        <taxon>Kitasatospora</taxon>
    </lineage>
</organism>
<evidence type="ECO:0000313" key="2">
    <source>
        <dbReference type="Proteomes" id="UP001500897"/>
    </source>
</evidence>
<gene>
    <name evidence="1" type="ORF">GCM10009759_10810</name>
</gene>
<name>A0ABP5HZF0_9ACTN</name>
<sequence length="144" mass="15056">MGSWNTGPFDNDDAADFADALDDAAPERRAALVRTALVRALRGSDGPEHSVGLAAVAAAALVAARCPGGEPVTTAHGPQQPLPPLTALRPLAASAVVRTLGPGSELTEGWFRYAAHLAWRGEPQRLHAVLRAPEPPFPGQEPLF</sequence>
<accession>A0ABP5HZF0</accession>
<proteinExistence type="predicted"/>
<evidence type="ECO:0008006" key="3">
    <source>
        <dbReference type="Google" id="ProtNLM"/>
    </source>
</evidence>
<protein>
    <recommendedName>
        <fullName evidence="3">DUF4259 domain-containing protein</fullName>
    </recommendedName>
</protein>
<dbReference type="InterPro" id="IPR025355">
    <property type="entry name" value="DUF4259"/>
</dbReference>
<reference evidence="2" key="1">
    <citation type="journal article" date="2019" name="Int. J. Syst. Evol. Microbiol.">
        <title>The Global Catalogue of Microorganisms (GCM) 10K type strain sequencing project: providing services to taxonomists for standard genome sequencing and annotation.</title>
        <authorList>
            <consortium name="The Broad Institute Genomics Platform"/>
            <consortium name="The Broad Institute Genome Sequencing Center for Infectious Disease"/>
            <person name="Wu L."/>
            <person name="Ma J."/>
        </authorList>
    </citation>
    <scope>NUCLEOTIDE SEQUENCE [LARGE SCALE GENOMIC DNA]</scope>
    <source>
        <strain evidence="2">JCM 14559</strain>
    </source>
</reference>
<comment type="caution">
    <text evidence="1">The sequence shown here is derived from an EMBL/GenBank/DDBJ whole genome shotgun (WGS) entry which is preliminary data.</text>
</comment>
<dbReference type="Proteomes" id="UP001500897">
    <property type="component" value="Unassembled WGS sequence"/>
</dbReference>
<keyword evidence="2" id="KW-1185">Reference proteome</keyword>
<dbReference type="RefSeq" id="WP_344550608.1">
    <property type="nucleotide sequence ID" value="NZ_BAAANS010000005.1"/>
</dbReference>
<dbReference type="EMBL" id="BAAANS010000005">
    <property type="protein sequence ID" value="GAA2088575.1"/>
    <property type="molecule type" value="Genomic_DNA"/>
</dbReference>